<dbReference type="InterPro" id="IPR011335">
    <property type="entry name" value="Restrct_endonuc-II-like"/>
</dbReference>
<reference evidence="2 3" key="1">
    <citation type="submission" date="2017-11" db="EMBL/GenBank/DDBJ databases">
        <title>Draft genome sequence of Enterococcus plantarum TRW2 strain isolated from lettuce.</title>
        <authorList>
            <person name="Kim E.B."/>
            <person name="Marco M.L."/>
            <person name="Williams T.R."/>
            <person name="You I.H."/>
        </authorList>
    </citation>
    <scope>NUCLEOTIDE SEQUENCE [LARGE SCALE GENOMIC DNA]</scope>
    <source>
        <strain evidence="2 3">TRW2</strain>
    </source>
</reference>
<dbReference type="AlphaFoldDB" id="A0A2W3Z9D2"/>
<evidence type="ECO:0008006" key="4">
    <source>
        <dbReference type="Google" id="ProtNLM"/>
    </source>
</evidence>
<gene>
    <name evidence="2" type="ORF">CI088_02830</name>
</gene>
<comment type="caution">
    <text evidence="2">The sequence shown here is derived from an EMBL/GenBank/DDBJ whole genome shotgun (WGS) entry which is preliminary data.</text>
</comment>
<evidence type="ECO:0000313" key="3">
    <source>
        <dbReference type="Proteomes" id="UP000249828"/>
    </source>
</evidence>
<accession>A0A2W3Z9D2</accession>
<protein>
    <recommendedName>
        <fullName evidence="4">Restriction endonuclease type IV Mrr domain-containing protein</fullName>
    </recommendedName>
</protein>
<dbReference type="RefSeq" id="WP_111247141.1">
    <property type="nucleotide sequence ID" value="NZ_PIEU01000028.1"/>
</dbReference>
<sequence>MNELLTENEVVEIMMSYLNSQGYTIERYATTTQTGIDIEAFKNGNKICIEAKGATSSMKDSARYGKPFNDNQVKNHIGKAVVAALKVLNQECKDTISAIALPNNATHKKQINEIQTPLKQLGIKVFLVSKDNVLDYF</sequence>
<name>A0A2W3Z9D2_9ENTE</name>
<keyword evidence="3" id="KW-1185">Reference proteome</keyword>
<dbReference type="EMBL" id="PIEU01000028">
    <property type="protein sequence ID" value="PZL76478.1"/>
    <property type="molecule type" value="Genomic_DNA"/>
</dbReference>
<keyword evidence="1" id="KW-0378">Hydrolase</keyword>
<dbReference type="Proteomes" id="UP000249828">
    <property type="component" value="Unassembled WGS sequence"/>
</dbReference>
<evidence type="ECO:0000313" key="2">
    <source>
        <dbReference type="EMBL" id="PZL76478.1"/>
    </source>
</evidence>
<dbReference type="SUPFAM" id="SSF52980">
    <property type="entry name" value="Restriction endonuclease-like"/>
    <property type="match status" value="1"/>
</dbReference>
<organism evidence="2 3">
    <name type="scientific">Enterococcus plantarum</name>
    <dbReference type="NCBI Taxonomy" id="1077675"/>
    <lineage>
        <taxon>Bacteria</taxon>
        <taxon>Bacillati</taxon>
        <taxon>Bacillota</taxon>
        <taxon>Bacilli</taxon>
        <taxon>Lactobacillales</taxon>
        <taxon>Enterococcaceae</taxon>
        <taxon>Enterococcus</taxon>
    </lineage>
</organism>
<dbReference type="GO" id="GO:0016787">
    <property type="term" value="F:hydrolase activity"/>
    <property type="evidence" value="ECO:0007669"/>
    <property type="project" value="UniProtKB-KW"/>
</dbReference>
<proteinExistence type="predicted"/>
<evidence type="ECO:0000256" key="1">
    <source>
        <dbReference type="ARBA" id="ARBA00022801"/>
    </source>
</evidence>
<dbReference type="STRING" id="1077675.BCR22_05500"/>